<keyword evidence="3" id="KW-0175">Coiled coil</keyword>
<protein>
    <recommendedName>
        <fullName evidence="2 5">U-box domain-containing protein</fullName>
        <ecNumber evidence="2">2.3.2.27</ecNumber>
    </recommendedName>
    <alternativeName>
        <fullName evidence="2">RING-type E3 ubiquitin transferase PUB</fullName>
    </alternativeName>
</protein>
<evidence type="ECO:0000259" key="5">
    <source>
        <dbReference type="Pfam" id="PF25598"/>
    </source>
</evidence>
<comment type="pathway">
    <text evidence="2">Protein modification; protein ubiquitination.</text>
</comment>
<feature type="domain" description="U-box" evidence="5">
    <location>
        <begin position="274"/>
        <end position="424"/>
    </location>
</feature>
<evidence type="ECO:0000256" key="4">
    <source>
        <dbReference type="SAM" id="MobiDB-lite"/>
    </source>
</evidence>
<feature type="compositionally biased region" description="Polar residues" evidence="4">
    <location>
        <begin position="590"/>
        <end position="604"/>
    </location>
</feature>
<feature type="region of interest" description="Disordered" evidence="4">
    <location>
        <begin position="1"/>
        <end position="96"/>
    </location>
</feature>
<feature type="compositionally biased region" description="Polar residues" evidence="4">
    <location>
        <begin position="14"/>
        <end position="24"/>
    </location>
</feature>
<accession>A0A8X7R654</accession>
<dbReference type="Pfam" id="PF25598">
    <property type="entry name" value="ARM_PUB"/>
    <property type="match status" value="1"/>
</dbReference>
<dbReference type="AlphaFoldDB" id="A0A8X7R654"/>
<dbReference type="InterPro" id="IPR045185">
    <property type="entry name" value="PUB22/23/24-like"/>
</dbReference>
<keyword evidence="7" id="KW-1185">Reference proteome</keyword>
<evidence type="ECO:0000256" key="2">
    <source>
        <dbReference type="RuleBase" id="RU369093"/>
    </source>
</evidence>
<evidence type="ECO:0000313" key="7">
    <source>
        <dbReference type="Proteomes" id="UP000886595"/>
    </source>
</evidence>
<proteinExistence type="predicted"/>
<dbReference type="Proteomes" id="UP000886595">
    <property type="component" value="Unassembled WGS sequence"/>
</dbReference>
<dbReference type="GO" id="GO:0016567">
    <property type="term" value="P:protein ubiquitination"/>
    <property type="evidence" value="ECO:0007669"/>
    <property type="project" value="UniProtKB-UniRule"/>
</dbReference>
<evidence type="ECO:0000256" key="3">
    <source>
        <dbReference type="SAM" id="Coils"/>
    </source>
</evidence>
<keyword evidence="1 2" id="KW-0833">Ubl conjugation pathway</keyword>
<organism evidence="6 7">
    <name type="scientific">Brassica carinata</name>
    <name type="common">Ethiopian mustard</name>
    <name type="synonym">Abyssinian cabbage</name>
    <dbReference type="NCBI Taxonomy" id="52824"/>
    <lineage>
        <taxon>Eukaryota</taxon>
        <taxon>Viridiplantae</taxon>
        <taxon>Streptophyta</taxon>
        <taxon>Embryophyta</taxon>
        <taxon>Tracheophyta</taxon>
        <taxon>Spermatophyta</taxon>
        <taxon>Magnoliopsida</taxon>
        <taxon>eudicotyledons</taxon>
        <taxon>Gunneridae</taxon>
        <taxon>Pentapetalae</taxon>
        <taxon>rosids</taxon>
        <taxon>malvids</taxon>
        <taxon>Brassicales</taxon>
        <taxon>Brassicaceae</taxon>
        <taxon>Brassiceae</taxon>
        <taxon>Brassica</taxon>
    </lineage>
</organism>
<dbReference type="OrthoDB" id="10426348at2759"/>
<dbReference type="PANTHER" id="PTHR22849">
    <property type="entry name" value="WDSAM1 PROTEIN"/>
    <property type="match status" value="1"/>
</dbReference>
<feature type="coiled-coil region" evidence="3">
    <location>
        <begin position="110"/>
        <end position="144"/>
    </location>
</feature>
<keyword evidence="2" id="KW-0808">Transferase</keyword>
<evidence type="ECO:0000256" key="1">
    <source>
        <dbReference type="ARBA" id="ARBA00022786"/>
    </source>
</evidence>
<dbReference type="EC" id="2.3.2.27" evidence="2"/>
<evidence type="ECO:0000313" key="6">
    <source>
        <dbReference type="EMBL" id="KAG2282491.1"/>
    </source>
</evidence>
<sequence>MKHKRVSGGDEIVNTESSKVNDGCQNHEKAFVNSDDDGSKRVKKKRRRVDCDLGNTAHKPKRKKKKSKEKIKTENREAEVKKSTKDPKDKRKKQKCSKSNEVIYEVSLTHESLQKELKRANMELASQATDIEELKHKLRERDEEISAMQLFIHLKERELKISIATKRLDQILFEDYEASSKGPGKWQKFSVFLQQSLEGPIDDLTKSKEYRERITKLQKEIFMSQFSLVEGFMRKKVSTRKTQRMNKEDRTKIALIKRLEELKHLKSVKKREFLFIDEENVHKLAVMSGVFDALVILICNSSLTSIFHMISAKPKTTLRFMELGLVNSTMEMFVDSENIISEKALLVLDTTCESNEGRTIVSGNKLVMLILLKISEFRKKNLISVMWKICKTGDGTEVEETLLLGVLKKFVVMLQVGCGEVTKECDEDDEKPDFNKKAELLGHPEDWDVFQGGDGLTPTRKEVIQSLVGDSSTLNEDKVMDMDEIREVFLANGIDMDAVDELPECSEGEVEEAMRELDRAGNEDIHEDEALVTAVDGKGTTDVEMAKQHGTRKRLFKPAAGTAVSTKMRMASVRASSRKRTGVKSGMRQGENSKQMDAKGTSNPKPGLPKP</sequence>
<dbReference type="EMBL" id="JAAMPC010000011">
    <property type="protein sequence ID" value="KAG2282491.1"/>
    <property type="molecule type" value="Genomic_DNA"/>
</dbReference>
<feature type="compositionally biased region" description="Basic and acidic residues" evidence="4">
    <location>
        <begin position="70"/>
        <end position="89"/>
    </location>
</feature>
<feature type="region of interest" description="Disordered" evidence="4">
    <location>
        <begin position="561"/>
        <end position="611"/>
    </location>
</feature>
<reference evidence="6 7" key="1">
    <citation type="submission" date="2020-02" db="EMBL/GenBank/DDBJ databases">
        <authorList>
            <person name="Ma Q."/>
            <person name="Huang Y."/>
            <person name="Song X."/>
            <person name="Pei D."/>
        </authorList>
    </citation>
    <scope>NUCLEOTIDE SEQUENCE [LARGE SCALE GENOMIC DNA]</scope>
    <source>
        <strain evidence="6">Sxm20200214</strain>
        <tissue evidence="6">Leaf</tissue>
    </source>
</reference>
<dbReference type="PANTHER" id="PTHR22849:SF129">
    <property type="entry name" value="U-BOX DOMAIN-CONTAINING PROTEIN 20"/>
    <property type="match status" value="1"/>
</dbReference>
<dbReference type="GO" id="GO:0061630">
    <property type="term" value="F:ubiquitin protein ligase activity"/>
    <property type="evidence" value="ECO:0007669"/>
    <property type="project" value="UniProtKB-UniRule"/>
</dbReference>
<comment type="caution">
    <text evidence="6">The sequence shown here is derived from an EMBL/GenBank/DDBJ whole genome shotgun (WGS) entry which is preliminary data.</text>
</comment>
<comment type="function">
    <text evidence="2">Functions as an E3 ubiquitin ligase.</text>
</comment>
<name>A0A8X7R654_BRACI</name>
<comment type="catalytic activity">
    <reaction evidence="2">
        <text>S-ubiquitinyl-[E2 ubiquitin-conjugating enzyme]-L-cysteine + [acceptor protein]-L-lysine = [E2 ubiquitin-conjugating enzyme]-L-cysteine + N(6)-ubiquitinyl-[acceptor protein]-L-lysine.</text>
        <dbReference type="EC" id="2.3.2.27"/>
    </reaction>
</comment>
<gene>
    <name evidence="6" type="ORF">Bca52824_053711</name>
</gene>
<dbReference type="InterPro" id="IPR058678">
    <property type="entry name" value="ARM_PUB"/>
</dbReference>
<feature type="compositionally biased region" description="Basic residues" evidence="4">
    <location>
        <begin position="58"/>
        <end position="69"/>
    </location>
</feature>